<name>A0ABP1Q2X0_9HEXA</name>
<dbReference type="EMBL" id="CAXLJM020000016">
    <property type="protein sequence ID" value="CAL8083470.1"/>
    <property type="molecule type" value="Genomic_DNA"/>
</dbReference>
<dbReference type="InterPro" id="IPR042216">
    <property type="entry name" value="MitoNEET_CISD"/>
</dbReference>
<gene>
    <name evidence="7" type="ORF">ODALV1_LOCUS5493</name>
</gene>
<comment type="cofactor">
    <cofactor evidence="5">
        <name>[2Fe-2S] cluster</name>
        <dbReference type="ChEBI" id="CHEBI:190135"/>
    </cofactor>
</comment>
<feature type="domain" description="Iron-binding zinc finger CDGSH type" evidence="6">
    <location>
        <begin position="109"/>
        <end position="146"/>
    </location>
</feature>
<evidence type="ECO:0000256" key="3">
    <source>
        <dbReference type="ARBA" id="ARBA00023004"/>
    </source>
</evidence>
<feature type="domain" description="Iron-binding zinc finger CDGSH type" evidence="6">
    <location>
        <begin position="69"/>
        <end position="106"/>
    </location>
</feature>
<evidence type="ECO:0000313" key="7">
    <source>
        <dbReference type="EMBL" id="CAL8083470.1"/>
    </source>
</evidence>
<protein>
    <recommendedName>
        <fullName evidence="6">Iron-binding zinc finger CDGSH type domain-containing protein</fullName>
    </recommendedName>
</protein>
<evidence type="ECO:0000256" key="5">
    <source>
        <dbReference type="ARBA" id="ARBA00034078"/>
    </source>
</evidence>
<dbReference type="Proteomes" id="UP001642540">
    <property type="component" value="Unassembled WGS sequence"/>
</dbReference>
<dbReference type="Gene3D" id="3.40.5.90">
    <property type="entry name" value="CDGSH iron-sulfur domain, mitoNEET-type"/>
    <property type="match status" value="2"/>
</dbReference>
<comment type="caution">
    <text evidence="7">The sequence shown here is derived from an EMBL/GenBank/DDBJ whole genome shotgun (WGS) entry which is preliminary data.</text>
</comment>
<dbReference type="Pfam" id="PF09360">
    <property type="entry name" value="zf-CDGSH"/>
    <property type="match status" value="2"/>
</dbReference>
<evidence type="ECO:0000256" key="1">
    <source>
        <dbReference type="ARBA" id="ARBA00022714"/>
    </source>
</evidence>
<dbReference type="SMART" id="SM00704">
    <property type="entry name" value="ZnF_CDGSH"/>
    <property type="match status" value="2"/>
</dbReference>
<dbReference type="InterPro" id="IPR018967">
    <property type="entry name" value="FeS-contain_CDGSH-typ"/>
</dbReference>
<evidence type="ECO:0000313" key="8">
    <source>
        <dbReference type="Proteomes" id="UP001642540"/>
    </source>
</evidence>
<dbReference type="PANTHER" id="PTHR46491">
    <property type="entry name" value="CDGSH IRON SULFUR DOMAIN PROTEIN HOMOLOG"/>
    <property type="match status" value="1"/>
</dbReference>
<keyword evidence="4" id="KW-0411">Iron-sulfur</keyword>
<keyword evidence="8" id="KW-1185">Reference proteome</keyword>
<evidence type="ECO:0000259" key="6">
    <source>
        <dbReference type="SMART" id="SM00704"/>
    </source>
</evidence>
<keyword evidence="2" id="KW-0479">Metal-binding</keyword>
<accession>A0ABP1Q2X0</accession>
<evidence type="ECO:0000256" key="2">
    <source>
        <dbReference type="ARBA" id="ARBA00022723"/>
    </source>
</evidence>
<evidence type="ECO:0000256" key="4">
    <source>
        <dbReference type="ARBA" id="ARBA00023014"/>
    </source>
</evidence>
<keyword evidence="1" id="KW-0001">2Fe-2S</keyword>
<keyword evidence="3" id="KW-0408">Iron</keyword>
<dbReference type="InterPro" id="IPR052950">
    <property type="entry name" value="CISD"/>
</dbReference>
<proteinExistence type="predicted"/>
<reference evidence="7 8" key="1">
    <citation type="submission" date="2024-08" db="EMBL/GenBank/DDBJ databases">
        <authorList>
            <person name="Cucini C."/>
            <person name="Frati F."/>
        </authorList>
    </citation>
    <scope>NUCLEOTIDE SEQUENCE [LARGE SCALE GENOMIC DNA]</scope>
</reference>
<sequence length="151" mass="17335">MMWTLPRSSIITNSKSILMKSQCLLENILLTRGGGIIRTKITKAEPSYELNETGRAAAMQPGKGRIYDKKPFKFTCIKGKSYMWCTCGWSKSQPFCDQTHRNPHYKISMRPVRFIAPETKEYLFCNCKQTSKRPFCDGTHKSEEIQAAIRS</sequence>
<dbReference type="PANTHER" id="PTHR46491:SF3">
    <property type="entry name" value="CDGSH IRON-SULFUR DOMAIN-CONTAINING PROTEIN 3, MITOCHONDRIAL"/>
    <property type="match status" value="1"/>
</dbReference>
<organism evidence="7 8">
    <name type="scientific">Orchesella dallaii</name>
    <dbReference type="NCBI Taxonomy" id="48710"/>
    <lineage>
        <taxon>Eukaryota</taxon>
        <taxon>Metazoa</taxon>
        <taxon>Ecdysozoa</taxon>
        <taxon>Arthropoda</taxon>
        <taxon>Hexapoda</taxon>
        <taxon>Collembola</taxon>
        <taxon>Entomobryomorpha</taxon>
        <taxon>Entomobryoidea</taxon>
        <taxon>Orchesellidae</taxon>
        <taxon>Orchesellinae</taxon>
        <taxon>Orchesella</taxon>
    </lineage>
</organism>